<gene>
    <name evidence="10" type="ORF">HYALB_00009153</name>
</gene>
<comment type="cofactor">
    <cofactor evidence="1 8">
        <name>heme</name>
        <dbReference type="ChEBI" id="CHEBI:30413"/>
    </cofactor>
</comment>
<dbReference type="InterPro" id="IPR002402">
    <property type="entry name" value="Cyt_P450_E_grp-II"/>
</dbReference>
<dbReference type="GO" id="GO:0020037">
    <property type="term" value="F:heme binding"/>
    <property type="evidence" value="ECO:0007669"/>
    <property type="project" value="InterPro"/>
</dbReference>
<dbReference type="SUPFAM" id="SSF48264">
    <property type="entry name" value="Cytochrome P450"/>
    <property type="match status" value="1"/>
</dbReference>
<feature type="non-terminal residue" evidence="10">
    <location>
        <position position="491"/>
    </location>
</feature>
<evidence type="ECO:0000256" key="1">
    <source>
        <dbReference type="ARBA" id="ARBA00001971"/>
    </source>
</evidence>
<keyword evidence="6 8" id="KW-0408">Iron</keyword>
<dbReference type="OrthoDB" id="1470350at2759"/>
<dbReference type="Proteomes" id="UP000701801">
    <property type="component" value="Unassembled WGS sequence"/>
</dbReference>
<dbReference type="InterPro" id="IPR017972">
    <property type="entry name" value="Cyt_P450_CS"/>
</dbReference>
<feature type="binding site" description="axial binding residue" evidence="8">
    <location>
        <position position="436"/>
    </location>
    <ligand>
        <name>heme</name>
        <dbReference type="ChEBI" id="CHEBI:30413"/>
    </ligand>
    <ligandPart>
        <name>Fe</name>
        <dbReference type="ChEBI" id="CHEBI:18248"/>
    </ligandPart>
</feature>
<evidence type="ECO:0000256" key="5">
    <source>
        <dbReference type="ARBA" id="ARBA00023002"/>
    </source>
</evidence>
<organism evidence="10 11">
    <name type="scientific">Hymenoscyphus albidus</name>
    <dbReference type="NCBI Taxonomy" id="595503"/>
    <lineage>
        <taxon>Eukaryota</taxon>
        <taxon>Fungi</taxon>
        <taxon>Dikarya</taxon>
        <taxon>Ascomycota</taxon>
        <taxon>Pezizomycotina</taxon>
        <taxon>Leotiomycetes</taxon>
        <taxon>Helotiales</taxon>
        <taxon>Helotiaceae</taxon>
        <taxon>Hymenoscyphus</taxon>
    </lineage>
</organism>
<evidence type="ECO:0000313" key="10">
    <source>
        <dbReference type="EMBL" id="CAG8978256.1"/>
    </source>
</evidence>
<protein>
    <recommendedName>
        <fullName evidence="12">Cytochrome P450 alkane hydroxylase</fullName>
    </recommendedName>
</protein>
<dbReference type="PROSITE" id="PS00086">
    <property type="entry name" value="CYTOCHROME_P450"/>
    <property type="match status" value="1"/>
</dbReference>
<dbReference type="InterPro" id="IPR036396">
    <property type="entry name" value="Cyt_P450_sf"/>
</dbReference>
<comment type="similarity">
    <text evidence="2 9">Belongs to the cytochrome P450 family.</text>
</comment>
<dbReference type="PANTHER" id="PTHR24287">
    <property type="entry name" value="P450, PUTATIVE (EUROFUNG)-RELATED"/>
    <property type="match status" value="1"/>
</dbReference>
<keyword evidence="7 9" id="KW-0503">Monooxygenase</keyword>
<evidence type="ECO:0000256" key="2">
    <source>
        <dbReference type="ARBA" id="ARBA00010617"/>
    </source>
</evidence>
<dbReference type="GO" id="GO:0005506">
    <property type="term" value="F:iron ion binding"/>
    <property type="evidence" value="ECO:0007669"/>
    <property type="project" value="InterPro"/>
</dbReference>
<comment type="caution">
    <text evidence="10">The sequence shown here is derived from an EMBL/GenBank/DDBJ whole genome shotgun (WGS) entry which is preliminary data.</text>
</comment>
<evidence type="ECO:0000313" key="11">
    <source>
        <dbReference type="Proteomes" id="UP000701801"/>
    </source>
</evidence>
<dbReference type="PRINTS" id="PR00385">
    <property type="entry name" value="P450"/>
</dbReference>
<evidence type="ECO:0000256" key="6">
    <source>
        <dbReference type="ARBA" id="ARBA00023004"/>
    </source>
</evidence>
<dbReference type="AlphaFoldDB" id="A0A9N9Q8U7"/>
<name>A0A9N9Q8U7_9HELO</name>
<dbReference type="InterPro" id="IPR002974">
    <property type="entry name" value="Cyt_P450_E_CYP52_ascomycetes"/>
</dbReference>
<dbReference type="Gene3D" id="1.10.630.10">
    <property type="entry name" value="Cytochrome P450"/>
    <property type="match status" value="1"/>
</dbReference>
<keyword evidence="3 8" id="KW-0349">Heme</keyword>
<evidence type="ECO:0000256" key="8">
    <source>
        <dbReference type="PIRSR" id="PIRSR602402-1"/>
    </source>
</evidence>
<sequence>PTNNFQRLHQCTSPPQLPYKYPLAIDRLLEAIRSSEEKRTLSWLQQIFNEVGETFEQVVLGGRSINTVEPENMEAMLSSDFACKFVLKRFETYSLGTRRAVFAPLLGDGIFTQDDGAWKHSRVMLRPLFCLNRTDVFSQVEKHTDRLVDCIPTGEFIDLQPLFFRFTFDTTTLLLFGKSMNSLEGTGSGDSSESRFSEAFRISQDYLFRRGHLGGLFWLVNSCEFEENCAIVHRFVDEAVQEALSAAPIKDKQGNSFLDILVRETRDPKVLRGQLLNVLLAGRDTTACCLSWTFRQLAQHPQVLAKLREEISVIVGVGHEARAPDKNSLKKMKYLHYVLKEVSRLYLPVPMNCRTALKDTILPKGGGPDGSQPIMVRKGENVGYTTYVMHRSKGLYGEDAETFRPERWDIEDRSNVVNLCNIGLGYLPFNGGPRLCLGQEFALLEAGFVVTRILQRFRRLEIDKPVRVGSEKQDLTLVLASTDGCRVKGFE</sequence>
<reference evidence="10" key="1">
    <citation type="submission" date="2021-07" db="EMBL/GenBank/DDBJ databases">
        <authorList>
            <person name="Durling M."/>
        </authorList>
    </citation>
    <scope>NUCLEOTIDE SEQUENCE</scope>
</reference>
<dbReference type="PANTHER" id="PTHR24287:SF1">
    <property type="entry name" value="P450, PUTATIVE (EUROFUNG)-RELATED"/>
    <property type="match status" value="1"/>
</dbReference>
<evidence type="ECO:0000256" key="3">
    <source>
        <dbReference type="ARBA" id="ARBA00022617"/>
    </source>
</evidence>
<dbReference type="Pfam" id="PF00067">
    <property type="entry name" value="p450"/>
    <property type="match status" value="1"/>
</dbReference>
<dbReference type="GO" id="GO:0016712">
    <property type="term" value="F:oxidoreductase activity, acting on paired donors, with incorporation or reduction of molecular oxygen, reduced flavin or flavoprotein as one donor, and incorporation of one atom of oxygen"/>
    <property type="evidence" value="ECO:0007669"/>
    <property type="project" value="InterPro"/>
</dbReference>
<dbReference type="EMBL" id="CAJVRM010000248">
    <property type="protein sequence ID" value="CAG8978256.1"/>
    <property type="molecule type" value="Genomic_DNA"/>
</dbReference>
<dbReference type="PRINTS" id="PR01239">
    <property type="entry name" value="EP450IICYP52"/>
</dbReference>
<evidence type="ECO:0008006" key="12">
    <source>
        <dbReference type="Google" id="ProtNLM"/>
    </source>
</evidence>
<keyword evidence="11" id="KW-1185">Reference proteome</keyword>
<keyword evidence="5 9" id="KW-0560">Oxidoreductase</keyword>
<proteinExistence type="inferred from homology"/>
<evidence type="ECO:0000256" key="7">
    <source>
        <dbReference type="ARBA" id="ARBA00023033"/>
    </source>
</evidence>
<dbReference type="InterPro" id="IPR047146">
    <property type="entry name" value="Cyt_P450_E_CYP52_fungi"/>
</dbReference>
<dbReference type="PRINTS" id="PR00464">
    <property type="entry name" value="EP450II"/>
</dbReference>
<dbReference type="CDD" id="cd11063">
    <property type="entry name" value="CYP52"/>
    <property type="match status" value="1"/>
</dbReference>
<keyword evidence="4 8" id="KW-0479">Metal-binding</keyword>
<evidence type="ECO:0000256" key="4">
    <source>
        <dbReference type="ARBA" id="ARBA00022723"/>
    </source>
</evidence>
<accession>A0A9N9Q8U7</accession>
<evidence type="ECO:0000256" key="9">
    <source>
        <dbReference type="RuleBase" id="RU000461"/>
    </source>
</evidence>
<dbReference type="InterPro" id="IPR001128">
    <property type="entry name" value="Cyt_P450"/>
</dbReference>